<dbReference type="InterPro" id="IPR012349">
    <property type="entry name" value="Split_barrel_FMN-bd"/>
</dbReference>
<evidence type="ECO:0000256" key="1">
    <source>
        <dbReference type="SAM" id="MobiDB-lite"/>
    </source>
</evidence>
<gene>
    <name evidence="2" type="ORF">RYS15_18780</name>
</gene>
<dbReference type="Gene3D" id="2.30.110.10">
    <property type="entry name" value="Electron Transport, Fmn-binding Protein, Chain A"/>
    <property type="match status" value="1"/>
</dbReference>
<comment type="caution">
    <text evidence="2">The sequence shown here is derived from an EMBL/GenBank/DDBJ whole genome shotgun (WGS) entry which is preliminary data.</text>
</comment>
<organism evidence="2 3">
    <name type="scientific">Marinobacter xestospongiae</name>
    <dbReference type="NCBI Taxonomy" id="994319"/>
    <lineage>
        <taxon>Bacteria</taxon>
        <taxon>Pseudomonadati</taxon>
        <taxon>Pseudomonadota</taxon>
        <taxon>Gammaproteobacteria</taxon>
        <taxon>Pseudomonadales</taxon>
        <taxon>Marinobacteraceae</taxon>
        <taxon>Marinobacter</taxon>
    </lineage>
</organism>
<dbReference type="InterPro" id="IPR024747">
    <property type="entry name" value="Pyridox_Oxase-rel"/>
</dbReference>
<protein>
    <submittedName>
        <fullName evidence="2">Pyridoxamine 5'-phosphate oxidase family protein</fullName>
    </submittedName>
</protein>
<feature type="region of interest" description="Disordered" evidence="1">
    <location>
        <begin position="171"/>
        <end position="208"/>
    </location>
</feature>
<dbReference type="Pfam" id="PF12900">
    <property type="entry name" value="Pyridox_ox_2"/>
    <property type="match status" value="1"/>
</dbReference>
<dbReference type="PANTHER" id="PTHR34071">
    <property type="entry name" value="5-NITROIMIDAZOLE ANTIBIOTICS RESISTANCE PROTEIN, NIMA-FAMILY-RELATED PROTEIN-RELATED"/>
    <property type="match status" value="1"/>
</dbReference>
<name>A0ABU3W315_9GAMM</name>
<proteinExistence type="predicted"/>
<dbReference type="Proteomes" id="UP001269819">
    <property type="component" value="Unassembled WGS sequence"/>
</dbReference>
<dbReference type="PANTHER" id="PTHR34071:SF2">
    <property type="entry name" value="FLAVIN-NUCLEOTIDE-BINDING PROTEIN"/>
    <property type="match status" value="1"/>
</dbReference>
<accession>A0ABU3W315</accession>
<evidence type="ECO:0000313" key="2">
    <source>
        <dbReference type="EMBL" id="MDV2080735.1"/>
    </source>
</evidence>
<dbReference type="SUPFAM" id="SSF50475">
    <property type="entry name" value="FMN-binding split barrel"/>
    <property type="match status" value="1"/>
</dbReference>
<sequence>MKPDTADEALSPLRCCPRSMVRRGTKKASYDRAQAYQLIDALKTGHLGFVEHGAPRVIPITLWRLGDALYVHCLEGGRLSKRLDEGVTLCISFAVTDEWVMSKSAYHHSANYRSLVLYGTASRVTDDQAFDAAFEAIIEQLESGRWQQVREPSPKERKITALFRIPIEEGAFKSRTGGPNEEPEDLDLPVWNGVMPAAEPGATQTKSV</sequence>
<dbReference type="RefSeq" id="WP_316975098.1">
    <property type="nucleotide sequence ID" value="NZ_JAWIIJ010000018.1"/>
</dbReference>
<evidence type="ECO:0000313" key="3">
    <source>
        <dbReference type="Proteomes" id="UP001269819"/>
    </source>
</evidence>
<keyword evidence="3" id="KW-1185">Reference proteome</keyword>
<reference evidence="2 3" key="1">
    <citation type="submission" date="2023-10" db="EMBL/GenBank/DDBJ databases">
        <title>Characteristics and mechanism of a salt-tolerant marine origin heterotrophic nitrifying- aerobic denitrifying bacteria Marinobacter xestospongiae HN1.</title>
        <authorList>
            <person name="Qi R."/>
        </authorList>
    </citation>
    <scope>NUCLEOTIDE SEQUENCE [LARGE SCALE GENOMIC DNA]</scope>
    <source>
        <strain evidence="2 3">HN1</strain>
    </source>
</reference>
<dbReference type="EMBL" id="JAWIIJ010000018">
    <property type="protein sequence ID" value="MDV2080735.1"/>
    <property type="molecule type" value="Genomic_DNA"/>
</dbReference>